<evidence type="ECO:0000313" key="1">
    <source>
        <dbReference type="EMBL" id="WIV87981.1"/>
    </source>
</evidence>
<keyword evidence="2" id="KW-1185">Reference proteome</keyword>
<dbReference type="InterPro" id="IPR014942">
    <property type="entry name" value="AbiEii"/>
</dbReference>
<proteinExistence type="predicted"/>
<dbReference type="RefSeq" id="WP_285804938.1">
    <property type="nucleotide sequence ID" value="NZ_CP127389.1"/>
</dbReference>
<protein>
    <submittedName>
        <fullName evidence="1">Nucleotidyl transferase AbiEii/AbiGii toxin family protein</fullName>
    </submittedName>
</protein>
<name>A0ABY8Y7N3_9GAMM</name>
<sequence>MNSIYTLRIPLAEETNQILIKIAHICSVLKLPFFIAGATSREVLLTHVHGRRAGRHTRDIDIAIFLQDWEQFNLLKEELTKQGALEVHNNIHRFIFDGIELDIIPFGDIASENQIAWPPDREIIMSVDGFNEAFHYSTIVQISVDINIRFCSLPGLLLLKLFAWRDRGNASSKDAIDIYKIVSEYQHIEDSRLYDNPRWGNDVDWHTERLGALLAGSDTATIASPDSLEKLSLLDKELFIDAIVRQLDPSSNQTDLAIQLINDFWNGLLGL</sequence>
<dbReference type="Proteomes" id="UP001226651">
    <property type="component" value="Chromosome"/>
</dbReference>
<gene>
    <name evidence="1" type="ORF">QQS39_16235</name>
</gene>
<accession>A0ABY8Y7N3</accession>
<dbReference type="Pfam" id="PF08843">
    <property type="entry name" value="AbiEii"/>
    <property type="match status" value="1"/>
</dbReference>
<organism evidence="1 2">
    <name type="scientific">Proteus appendicitidis</name>
    <dbReference type="NCBI Taxonomy" id="3034648"/>
    <lineage>
        <taxon>Bacteria</taxon>
        <taxon>Pseudomonadati</taxon>
        <taxon>Pseudomonadota</taxon>
        <taxon>Gammaproteobacteria</taxon>
        <taxon>Enterobacterales</taxon>
        <taxon>Morganellaceae</taxon>
        <taxon>Proteus</taxon>
    </lineage>
</organism>
<dbReference type="EMBL" id="CP127389">
    <property type="protein sequence ID" value="WIV87981.1"/>
    <property type="molecule type" value="Genomic_DNA"/>
</dbReference>
<reference evidence="1 2" key="1">
    <citation type="submission" date="2023-06" db="EMBL/GenBank/DDBJ databases">
        <title>Proteus appendicitidis sp. nov., isolated from the appendiceal pus of an appendicitis patient in Yongzhou, China.</title>
        <authorList>
            <person name="Cai X."/>
        </authorList>
    </citation>
    <scope>NUCLEOTIDE SEQUENCE [LARGE SCALE GENOMIC DNA]</scope>
    <source>
        <strain evidence="1 2">HZ0627</strain>
    </source>
</reference>
<dbReference type="GO" id="GO:0016740">
    <property type="term" value="F:transferase activity"/>
    <property type="evidence" value="ECO:0007669"/>
    <property type="project" value="UniProtKB-KW"/>
</dbReference>
<keyword evidence="1" id="KW-0808">Transferase</keyword>
<evidence type="ECO:0000313" key="2">
    <source>
        <dbReference type="Proteomes" id="UP001226651"/>
    </source>
</evidence>